<comment type="caution">
    <text evidence="1">The sequence shown here is derived from an EMBL/GenBank/DDBJ whole genome shotgun (WGS) entry which is preliminary data.</text>
</comment>
<name>A0ACB9Z1W8_9PEZI</name>
<organism evidence="1 2">
    <name type="scientific">Hypoxylon rubiginosum</name>
    <dbReference type="NCBI Taxonomy" id="110542"/>
    <lineage>
        <taxon>Eukaryota</taxon>
        <taxon>Fungi</taxon>
        <taxon>Dikarya</taxon>
        <taxon>Ascomycota</taxon>
        <taxon>Pezizomycotina</taxon>
        <taxon>Sordariomycetes</taxon>
        <taxon>Xylariomycetidae</taxon>
        <taxon>Xylariales</taxon>
        <taxon>Hypoxylaceae</taxon>
        <taxon>Hypoxylon</taxon>
    </lineage>
</organism>
<sequence length="246" mass="27806">MSASTTPRSRSPQTAASARTSSDPTMERSPIRSCSCEKCDGSNSANEKRTTRFDVPLIAIPRLFNAIMGLATVIRVHTTIDSGWWPWEHKVLFSLCWVIMFWNLAHGVCSVLGYAYWPSPRRTVGLPPITLAVNGRTIVSFGGPDEEDGERRRRTKRIQFTIIDMLLAIPTLGFLIYSAHIMYPWWGSRYVGLWPPTIGLIASLVSFEFATAFFQLFQFFEAKVIGVQLTMQDIYEKDHPVGRLQL</sequence>
<accession>A0ACB9Z1W8</accession>
<evidence type="ECO:0000313" key="2">
    <source>
        <dbReference type="Proteomes" id="UP001497700"/>
    </source>
</evidence>
<reference evidence="1 2" key="1">
    <citation type="journal article" date="2022" name="New Phytol.">
        <title>Ecological generalism drives hyperdiversity of secondary metabolite gene clusters in xylarialean endophytes.</title>
        <authorList>
            <person name="Franco M.E.E."/>
            <person name="Wisecaver J.H."/>
            <person name="Arnold A.E."/>
            <person name="Ju Y.M."/>
            <person name="Slot J.C."/>
            <person name="Ahrendt S."/>
            <person name="Moore L.P."/>
            <person name="Eastman K.E."/>
            <person name="Scott K."/>
            <person name="Konkel Z."/>
            <person name="Mondo S.J."/>
            <person name="Kuo A."/>
            <person name="Hayes R.D."/>
            <person name="Haridas S."/>
            <person name="Andreopoulos B."/>
            <person name="Riley R."/>
            <person name="LaButti K."/>
            <person name="Pangilinan J."/>
            <person name="Lipzen A."/>
            <person name="Amirebrahimi M."/>
            <person name="Yan J."/>
            <person name="Adam C."/>
            <person name="Keymanesh K."/>
            <person name="Ng V."/>
            <person name="Louie K."/>
            <person name="Northen T."/>
            <person name="Drula E."/>
            <person name="Henrissat B."/>
            <person name="Hsieh H.M."/>
            <person name="Youens-Clark K."/>
            <person name="Lutzoni F."/>
            <person name="Miadlikowska J."/>
            <person name="Eastwood D.C."/>
            <person name="Hamelin R.C."/>
            <person name="Grigoriev I.V."/>
            <person name="U'Ren J.M."/>
        </authorList>
    </citation>
    <scope>NUCLEOTIDE SEQUENCE [LARGE SCALE GENOMIC DNA]</scope>
    <source>
        <strain evidence="1 2">CBS 119005</strain>
    </source>
</reference>
<gene>
    <name evidence="1" type="ORF">F4820DRAFT_419361</name>
</gene>
<evidence type="ECO:0000313" key="1">
    <source>
        <dbReference type="EMBL" id="KAI4865705.1"/>
    </source>
</evidence>
<keyword evidence="2" id="KW-1185">Reference proteome</keyword>
<proteinExistence type="predicted"/>
<dbReference type="Proteomes" id="UP001497700">
    <property type="component" value="Unassembled WGS sequence"/>
</dbReference>
<protein>
    <submittedName>
        <fullName evidence="1">Uncharacterized protein</fullName>
    </submittedName>
</protein>
<dbReference type="EMBL" id="MU393468">
    <property type="protein sequence ID" value="KAI4865705.1"/>
    <property type="molecule type" value="Genomic_DNA"/>
</dbReference>